<dbReference type="AlphaFoldDB" id="A0A382INF2"/>
<accession>A0A382INF2</accession>
<sequence>MSPKLRYALTQLLRLAAIVAFYCILTPLPCAVAAQYMDNGDFIFDIREPADMTLVARLSGLIIKRDIPPRVGIIECARWARQFSIWPFSAVHSAMVPNQKGRVWICTGNANSKRLSRSYCKQMGMTYVRNDGPIVTCQLGNDT</sequence>
<name>A0A382INF2_9ZZZZ</name>
<reference evidence="1" key="1">
    <citation type="submission" date="2018-05" db="EMBL/GenBank/DDBJ databases">
        <authorList>
            <person name="Lanie J.A."/>
            <person name="Ng W.-L."/>
            <person name="Kazmierczak K.M."/>
            <person name="Andrzejewski T.M."/>
            <person name="Davidsen T.M."/>
            <person name="Wayne K.J."/>
            <person name="Tettelin H."/>
            <person name="Glass J.I."/>
            <person name="Rusch D."/>
            <person name="Podicherti R."/>
            <person name="Tsui H.-C.T."/>
            <person name="Winkler M.E."/>
        </authorList>
    </citation>
    <scope>NUCLEOTIDE SEQUENCE</scope>
</reference>
<gene>
    <name evidence="1" type="ORF">METZ01_LOCUS253643</name>
</gene>
<organism evidence="1">
    <name type="scientific">marine metagenome</name>
    <dbReference type="NCBI Taxonomy" id="408172"/>
    <lineage>
        <taxon>unclassified sequences</taxon>
        <taxon>metagenomes</taxon>
        <taxon>ecological metagenomes</taxon>
    </lineage>
</organism>
<protein>
    <submittedName>
        <fullName evidence="1">Uncharacterized protein</fullName>
    </submittedName>
</protein>
<proteinExistence type="predicted"/>
<evidence type="ECO:0000313" key="1">
    <source>
        <dbReference type="EMBL" id="SVC00789.1"/>
    </source>
</evidence>
<dbReference type="EMBL" id="UINC01068280">
    <property type="protein sequence ID" value="SVC00789.1"/>
    <property type="molecule type" value="Genomic_DNA"/>
</dbReference>